<evidence type="ECO:0000313" key="2">
    <source>
        <dbReference type="Proteomes" id="UP000593572"/>
    </source>
</evidence>
<accession>A0A7J8L8U1</accession>
<sequence length="111" mass="12279">TRAITIPDDYRQSYHSTTGRDGDVVTLVDDDDDFYDVMRQRLKFLKIDMQLNNDKLSKPCAASSQSFILLRSPSFQPPSEGINTVAADSSMQLVESSGCPCTTIDVSNLDP</sequence>
<protein>
    <recommendedName>
        <fullName evidence="3">PB1 domain-containing protein</fullName>
    </recommendedName>
</protein>
<comment type="caution">
    <text evidence="1">The sequence shown here is derived from an EMBL/GenBank/DDBJ whole genome shotgun (WGS) entry which is preliminary data.</text>
</comment>
<evidence type="ECO:0000313" key="1">
    <source>
        <dbReference type="EMBL" id="MBA0548868.1"/>
    </source>
</evidence>
<feature type="non-terminal residue" evidence="1">
    <location>
        <position position="111"/>
    </location>
</feature>
<dbReference type="AlphaFoldDB" id="A0A7J8L8U1"/>
<evidence type="ECO:0008006" key="3">
    <source>
        <dbReference type="Google" id="ProtNLM"/>
    </source>
</evidence>
<dbReference type="EMBL" id="JABEZX010000001">
    <property type="protein sequence ID" value="MBA0548868.1"/>
    <property type="molecule type" value="Genomic_DNA"/>
</dbReference>
<proteinExistence type="predicted"/>
<keyword evidence="2" id="KW-1185">Reference proteome</keyword>
<reference evidence="1 2" key="1">
    <citation type="journal article" date="2019" name="Genome Biol. Evol.">
        <title>Insights into the evolution of the New World diploid cottons (Gossypium, subgenus Houzingenia) based on genome sequencing.</title>
        <authorList>
            <person name="Grover C.E."/>
            <person name="Arick M.A. 2nd"/>
            <person name="Thrash A."/>
            <person name="Conover J.L."/>
            <person name="Sanders W.S."/>
            <person name="Peterson D.G."/>
            <person name="Frelichowski J.E."/>
            <person name="Scheffler J.A."/>
            <person name="Scheffler B.E."/>
            <person name="Wendel J.F."/>
        </authorList>
    </citation>
    <scope>NUCLEOTIDE SEQUENCE [LARGE SCALE GENOMIC DNA]</scope>
    <source>
        <strain evidence="1">157</strain>
        <tissue evidence="1">Leaf</tissue>
    </source>
</reference>
<gene>
    <name evidence="1" type="ORF">Golob_019937</name>
</gene>
<organism evidence="1 2">
    <name type="scientific">Gossypium lobatum</name>
    <dbReference type="NCBI Taxonomy" id="34289"/>
    <lineage>
        <taxon>Eukaryota</taxon>
        <taxon>Viridiplantae</taxon>
        <taxon>Streptophyta</taxon>
        <taxon>Embryophyta</taxon>
        <taxon>Tracheophyta</taxon>
        <taxon>Spermatophyta</taxon>
        <taxon>Magnoliopsida</taxon>
        <taxon>eudicotyledons</taxon>
        <taxon>Gunneridae</taxon>
        <taxon>Pentapetalae</taxon>
        <taxon>rosids</taxon>
        <taxon>malvids</taxon>
        <taxon>Malvales</taxon>
        <taxon>Malvaceae</taxon>
        <taxon>Malvoideae</taxon>
        <taxon>Gossypium</taxon>
    </lineage>
</organism>
<name>A0A7J8L8U1_9ROSI</name>
<dbReference type="Proteomes" id="UP000593572">
    <property type="component" value="Unassembled WGS sequence"/>
</dbReference>